<evidence type="ECO:0000313" key="4">
    <source>
        <dbReference type="Proteomes" id="UP001208570"/>
    </source>
</evidence>
<evidence type="ECO:0000259" key="2">
    <source>
        <dbReference type="PROSITE" id="PS50191"/>
    </source>
</evidence>
<sequence length="274" mass="32249">MAAAVEKYQCTLSEELQEKALRELNEKAEWRERDIQALREMVLAHKGLKCPTDDRYLLRFLRAKKFDYDRAYQQLINFYEIRARNMDVMCDMVPSKVMACLNAGVSAILPHRDKQGRKILYFRPGRWNPSEFSIYQILKVNLMSFELVIQDEETQVNGVIALGNFDGITWTHAKSLERRYFKLASNTLQESFPLRFKGLSAINEPSLFDYIFSMVKPFLNEKTRSRQWKETLLSKEDFFNDLQQYNIEIDHQISSVKSDEIDCLPGTYRKLNID</sequence>
<dbReference type="GO" id="GO:0016020">
    <property type="term" value="C:membrane"/>
    <property type="evidence" value="ECO:0007669"/>
    <property type="project" value="TreeGrafter"/>
</dbReference>
<dbReference type="Pfam" id="PF00650">
    <property type="entry name" value="CRAL_TRIO"/>
    <property type="match status" value="1"/>
</dbReference>
<reference evidence="3" key="1">
    <citation type="journal article" date="2023" name="Mol. Biol. Evol.">
        <title>Third-Generation Sequencing Reveals the Adaptive Role of the Epigenome in Three Deep-Sea Polychaetes.</title>
        <authorList>
            <person name="Perez M."/>
            <person name="Aroh O."/>
            <person name="Sun Y."/>
            <person name="Lan Y."/>
            <person name="Juniper S.K."/>
            <person name="Young C.R."/>
            <person name="Angers B."/>
            <person name="Qian P.Y."/>
        </authorList>
    </citation>
    <scope>NUCLEOTIDE SEQUENCE</scope>
    <source>
        <strain evidence="3">P08H-3</strain>
    </source>
</reference>
<gene>
    <name evidence="3" type="ORF">LSH36_138g02066</name>
</gene>
<protein>
    <recommendedName>
        <fullName evidence="2">CRAL-TRIO domain-containing protein</fullName>
    </recommendedName>
</protein>
<dbReference type="PANTHER" id="PTHR10174">
    <property type="entry name" value="ALPHA-TOCOPHEROL TRANSFER PROTEIN-RELATED"/>
    <property type="match status" value="1"/>
</dbReference>
<evidence type="ECO:0000313" key="3">
    <source>
        <dbReference type="EMBL" id="KAK2160186.1"/>
    </source>
</evidence>
<dbReference type="InterPro" id="IPR036865">
    <property type="entry name" value="CRAL-TRIO_dom_sf"/>
</dbReference>
<dbReference type="InterPro" id="IPR001251">
    <property type="entry name" value="CRAL-TRIO_dom"/>
</dbReference>
<dbReference type="EMBL" id="JAODUP010000138">
    <property type="protein sequence ID" value="KAK2160186.1"/>
    <property type="molecule type" value="Genomic_DNA"/>
</dbReference>
<feature type="domain" description="CRAL-TRIO" evidence="2">
    <location>
        <begin position="107"/>
        <end position="274"/>
    </location>
</feature>
<feature type="coiled-coil region" evidence="1">
    <location>
        <begin position="13"/>
        <end position="41"/>
    </location>
</feature>
<dbReference type="SMART" id="SM01100">
    <property type="entry name" value="CRAL_TRIO_N"/>
    <property type="match status" value="1"/>
</dbReference>
<dbReference type="SUPFAM" id="SSF52087">
    <property type="entry name" value="CRAL/TRIO domain"/>
    <property type="match status" value="1"/>
</dbReference>
<proteinExistence type="predicted"/>
<dbReference type="PROSITE" id="PS50191">
    <property type="entry name" value="CRAL_TRIO"/>
    <property type="match status" value="1"/>
</dbReference>
<dbReference type="Gene3D" id="3.40.525.10">
    <property type="entry name" value="CRAL-TRIO lipid binding domain"/>
    <property type="match status" value="1"/>
</dbReference>
<accession>A0AAD9JVW2</accession>
<keyword evidence="1" id="KW-0175">Coiled coil</keyword>
<dbReference type="InterPro" id="IPR036273">
    <property type="entry name" value="CRAL/TRIO_N_dom_sf"/>
</dbReference>
<dbReference type="PANTHER" id="PTHR10174:SF130">
    <property type="entry name" value="ALPHA-TOCOPHEROL TRANSFER PROTEIN-LIKE"/>
    <property type="match status" value="1"/>
</dbReference>
<dbReference type="GO" id="GO:1902936">
    <property type="term" value="F:phosphatidylinositol bisphosphate binding"/>
    <property type="evidence" value="ECO:0007669"/>
    <property type="project" value="TreeGrafter"/>
</dbReference>
<dbReference type="AlphaFoldDB" id="A0AAD9JVW2"/>
<dbReference type="SUPFAM" id="SSF46938">
    <property type="entry name" value="CRAL/TRIO N-terminal domain"/>
    <property type="match status" value="1"/>
</dbReference>
<dbReference type="CDD" id="cd00170">
    <property type="entry name" value="SEC14"/>
    <property type="match status" value="1"/>
</dbReference>
<comment type="caution">
    <text evidence="3">The sequence shown here is derived from an EMBL/GenBank/DDBJ whole genome shotgun (WGS) entry which is preliminary data.</text>
</comment>
<evidence type="ECO:0000256" key="1">
    <source>
        <dbReference type="SAM" id="Coils"/>
    </source>
</evidence>
<dbReference type="Pfam" id="PF03765">
    <property type="entry name" value="CRAL_TRIO_N"/>
    <property type="match status" value="1"/>
</dbReference>
<dbReference type="InterPro" id="IPR011074">
    <property type="entry name" value="CRAL/TRIO_N_dom"/>
</dbReference>
<dbReference type="Gene3D" id="1.10.8.20">
    <property type="entry name" value="N-terminal domain of phosphatidylinositol transfer protein sec14p"/>
    <property type="match status" value="1"/>
</dbReference>
<keyword evidence="4" id="KW-1185">Reference proteome</keyword>
<name>A0AAD9JVW2_9ANNE</name>
<dbReference type="PRINTS" id="PR00180">
    <property type="entry name" value="CRETINALDHBP"/>
</dbReference>
<organism evidence="3 4">
    <name type="scientific">Paralvinella palmiformis</name>
    <dbReference type="NCBI Taxonomy" id="53620"/>
    <lineage>
        <taxon>Eukaryota</taxon>
        <taxon>Metazoa</taxon>
        <taxon>Spiralia</taxon>
        <taxon>Lophotrochozoa</taxon>
        <taxon>Annelida</taxon>
        <taxon>Polychaeta</taxon>
        <taxon>Sedentaria</taxon>
        <taxon>Canalipalpata</taxon>
        <taxon>Terebellida</taxon>
        <taxon>Terebelliformia</taxon>
        <taxon>Alvinellidae</taxon>
        <taxon>Paralvinella</taxon>
    </lineage>
</organism>
<dbReference type="Proteomes" id="UP001208570">
    <property type="component" value="Unassembled WGS sequence"/>
</dbReference>
<dbReference type="SMART" id="SM00516">
    <property type="entry name" value="SEC14"/>
    <property type="match status" value="1"/>
</dbReference>